<dbReference type="RefSeq" id="WP_162384268.1">
    <property type="nucleotide sequence ID" value="NZ_CP045997.1"/>
</dbReference>
<dbReference type="Proteomes" id="UP000464577">
    <property type="component" value="Chromosome"/>
</dbReference>
<evidence type="ECO:0000313" key="2">
    <source>
        <dbReference type="Proteomes" id="UP000464577"/>
    </source>
</evidence>
<evidence type="ECO:0000313" key="1">
    <source>
        <dbReference type="EMBL" id="QHV93848.1"/>
    </source>
</evidence>
<dbReference type="KEGG" id="senf:GJR95_01875"/>
<dbReference type="AlphaFoldDB" id="A0A6P1VN46"/>
<protein>
    <submittedName>
        <fullName evidence="1">DUF4440 domain-containing protein</fullName>
    </submittedName>
</protein>
<keyword evidence="2" id="KW-1185">Reference proteome</keyword>
<reference evidence="1 2" key="1">
    <citation type="submission" date="2019-11" db="EMBL/GenBank/DDBJ databases">
        <title>Spirosoma endbachense sp. nov., isolated from a natural salt meadow.</title>
        <authorList>
            <person name="Rojas J."/>
            <person name="Ambika Manirajan B."/>
            <person name="Ratering S."/>
            <person name="Suarez C."/>
            <person name="Geissler-Plaum R."/>
            <person name="Schnell S."/>
        </authorList>
    </citation>
    <scope>NUCLEOTIDE SEQUENCE [LARGE SCALE GENOMIC DNA]</scope>
    <source>
        <strain evidence="1 2">I-24</strain>
    </source>
</reference>
<accession>A0A6P1VN46</accession>
<dbReference type="Gene3D" id="3.10.450.50">
    <property type="match status" value="2"/>
</dbReference>
<sequence length="311" mass="35863">MIQYRWIILLVLLTIVNSAGLFAQSDLKADEKTIAYLKQFRSDYSRSMLEKNPALIQAYCAETIRLMPEYQKTIMGKGNALLYHNAFRTRFVVQEFSRNELEVNDLGSMVAEIGQFILKMNEKRTGKAYELMGKYVNIWEKAANGALLLMTEAWNYNHPLEIGDLLTFKEIPVVDVAVQAHMPITNNISFELAALNRLMEATVSQHDYRIWAQFYADDGMFCYTGHPIYKGKKELDAFLVEHCKGLPIFEKLDIRNDRIDHLGTYVIEYASHIATVRNGDWSGVGVGKDLRIWRREKDGSLKLFRHIGMYD</sequence>
<gene>
    <name evidence="1" type="ORF">GJR95_01875</name>
</gene>
<dbReference type="EMBL" id="CP045997">
    <property type="protein sequence ID" value="QHV93848.1"/>
    <property type="molecule type" value="Genomic_DNA"/>
</dbReference>
<organism evidence="1 2">
    <name type="scientific">Spirosoma endbachense</name>
    <dbReference type="NCBI Taxonomy" id="2666025"/>
    <lineage>
        <taxon>Bacteria</taxon>
        <taxon>Pseudomonadati</taxon>
        <taxon>Bacteroidota</taxon>
        <taxon>Cytophagia</taxon>
        <taxon>Cytophagales</taxon>
        <taxon>Cytophagaceae</taxon>
        <taxon>Spirosoma</taxon>
    </lineage>
</organism>
<name>A0A6P1VN46_9BACT</name>
<dbReference type="SUPFAM" id="SSF54427">
    <property type="entry name" value="NTF2-like"/>
    <property type="match status" value="1"/>
</dbReference>
<proteinExistence type="predicted"/>
<dbReference type="InterPro" id="IPR032710">
    <property type="entry name" value="NTF2-like_dom_sf"/>
</dbReference>